<feature type="domain" description="Ribulose bisphosphate carboxylase large subunit ferrodoxin-like N-terminal" evidence="1">
    <location>
        <begin position="2"/>
        <end position="22"/>
    </location>
</feature>
<reference evidence="2" key="1">
    <citation type="journal article" date="2015" name="Nature">
        <title>Complex archaea that bridge the gap between prokaryotes and eukaryotes.</title>
        <authorList>
            <person name="Spang A."/>
            <person name="Saw J.H."/>
            <person name="Jorgensen S.L."/>
            <person name="Zaremba-Niedzwiedzka K."/>
            <person name="Martijn J."/>
            <person name="Lind A.E."/>
            <person name="van Eijk R."/>
            <person name="Schleper C."/>
            <person name="Guy L."/>
            <person name="Ettema T.J."/>
        </authorList>
    </citation>
    <scope>NUCLEOTIDE SEQUENCE</scope>
</reference>
<dbReference type="InterPro" id="IPR036422">
    <property type="entry name" value="RuBisCO_lsu_N_sf"/>
</dbReference>
<sequence>SNIPQLLSGIAGNIYGMKDVKLL</sequence>
<evidence type="ECO:0000313" key="2">
    <source>
        <dbReference type="EMBL" id="KKK76195.1"/>
    </source>
</evidence>
<organism evidence="2">
    <name type="scientific">marine sediment metagenome</name>
    <dbReference type="NCBI Taxonomy" id="412755"/>
    <lineage>
        <taxon>unclassified sequences</taxon>
        <taxon>metagenomes</taxon>
        <taxon>ecological metagenomes</taxon>
    </lineage>
</organism>
<feature type="non-terminal residue" evidence="2">
    <location>
        <position position="1"/>
    </location>
</feature>
<protein>
    <recommendedName>
        <fullName evidence="1">Ribulose bisphosphate carboxylase large subunit ferrodoxin-like N-terminal domain-containing protein</fullName>
    </recommendedName>
</protein>
<proteinExistence type="predicted"/>
<name>A0A0F8YQY8_9ZZZZ</name>
<evidence type="ECO:0000259" key="1">
    <source>
        <dbReference type="Pfam" id="PF02788"/>
    </source>
</evidence>
<dbReference type="GO" id="GO:0016984">
    <property type="term" value="F:ribulose-bisphosphate carboxylase activity"/>
    <property type="evidence" value="ECO:0007669"/>
    <property type="project" value="InterPro"/>
</dbReference>
<dbReference type="AlphaFoldDB" id="A0A0F8YQY8"/>
<dbReference type="InterPro" id="IPR017443">
    <property type="entry name" value="RuBisCO_lsu_fd_N"/>
</dbReference>
<dbReference type="EMBL" id="LAZR01055516">
    <property type="protein sequence ID" value="KKK76195.1"/>
    <property type="molecule type" value="Genomic_DNA"/>
</dbReference>
<comment type="caution">
    <text evidence="2">The sequence shown here is derived from an EMBL/GenBank/DDBJ whole genome shotgun (WGS) entry which is preliminary data.</text>
</comment>
<gene>
    <name evidence="2" type="ORF">LCGC14_2866090</name>
</gene>
<accession>A0A0F8YQY8</accession>
<dbReference type="GO" id="GO:0015977">
    <property type="term" value="P:carbon fixation"/>
    <property type="evidence" value="ECO:0007669"/>
    <property type="project" value="InterPro"/>
</dbReference>
<dbReference type="Pfam" id="PF02788">
    <property type="entry name" value="RuBisCO_large_N"/>
    <property type="match status" value="1"/>
</dbReference>
<dbReference type="SUPFAM" id="SSF54966">
    <property type="entry name" value="RuBisCO, large subunit, small (N-terminal) domain"/>
    <property type="match status" value="1"/>
</dbReference>